<sequence length="160" mass="19145">MENFFDHMEEHEDVNMIKLEVNIDNISSEWLGYTMDKLLKEGANDVFYVPIFMKKNRPAYMMQVLCDQKILENIKRIIFEETTTLGIRYYPVTVHRLGRRFVERKTPWGVVKIKQGIYNGQIVQESPEYEDCKNIADRHQIPLKKIYDYVWKKGYKGKET</sequence>
<comment type="caution">
    <text evidence="2">The sequence shown here is derived from an EMBL/GenBank/DDBJ whole genome shotgun (WGS) entry which is preliminary data.</text>
</comment>
<proteinExistence type="predicted"/>
<evidence type="ECO:0000256" key="1">
    <source>
        <dbReference type="ARBA" id="ARBA00022596"/>
    </source>
</evidence>
<dbReference type="EMBL" id="JAUSTR010000004">
    <property type="protein sequence ID" value="MDQ0162391.1"/>
    <property type="molecule type" value="Genomic_DNA"/>
</dbReference>
<keyword evidence="1" id="KW-0533">Nickel</keyword>
<dbReference type="PANTHER" id="PTHR36566:SF1">
    <property type="entry name" value="PYRIDINIUM-3,5-BISTHIOCARBOXYLIC ACID MONONUCLEOTIDE NICKEL INSERTION PROTEIN"/>
    <property type="match status" value="1"/>
</dbReference>
<dbReference type="RefSeq" id="WP_419151846.1">
    <property type="nucleotide sequence ID" value="NZ_JAUSTR010000004.1"/>
</dbReference>
<organism evidence="2 3">
    <name type="scientific">Aeribacillus alveayuensis</name>
    <dbReference type="NCBI Taxonomy" id="279215"/>
    <lineage>
        <taxon>Bacteria</taxon>
        <taxon>Bacillati</taxon>
        <taxon>Bacillota</taxon>
        <taxon>Bacilli</taxon>
        <taxon>Bacillales</taxon>
        <taxon>Bacillaceae</taxon>
        <taxon>Aeribacillus</taxon>
    </lineage>
</organism>
<evidence type="ECO:0000313" key="3">
    <source>
        <dbReference type="Proteomes" id="UP001225646"/>
    </source>
</evidence>
<dbReference type="Proteomes" id="UP001225646">
    <property type="component" value="Unassembled WGS sequence"/>
</dbReference>
<dbReference type="InterPro" id="IPR002822">
    <property type="entry name" value="Ni_insertion"/>
</dbReference>
<gene>
    <name evidence="2" type="ORF">J2S06_001468</name>
</gene>
<dbReference type="Gene3D" id="3.10.20.300">
    <property type="entry name" value="mk0293 like domain"/>
    <property type="match status" value="1"/>
</dbReference>
<dbReference type="Gene3D" id="3.30.70.1380">
    <property type="entry name" value="Transcriptional regulatory protein pf0864 domain like"/>
    <property type="match status" value="1"/>
</dbReference>
<evidence type="ECO:0000313" key="2">
    <source>
        <dbReference type="EMBL" id="MDQ0162391.1"/>
    </source>
</evidence>
<dbReference type="Pfam" id="PF01969">
    <property type="entry name" value="Ni_insertion"/>
    <property type="match status" value="1"/>
</dbReference>
<keyword evidence="3" id="KW-1185">Reference proteome</keyword>
<reference evidence="2 3" key="1">
    <citation type="submission" date="2023-07" db="EMBL/GenBank/DDBJ databases">
        <title>Genomic Encyclopedia of Type Strains, Phase IV (KMG-IV): sequencing the most valuable type-strain genomes for metagenomic binning, comparative biology and taxonomic classification.</title>
        <authorList>
            <person name="Goeker M."/>
        </authorList>
    </citation>
    <scope>NUCLEOTIDE SEQUENCE [LARGE SCALE GENOMIC DNA]</scope>
    <source>
        <strain evidence="2 3">DSM 19092</strain>
    </source>
</reference>
<protein>
    <submittedName>
        <fullName evidence="2">Uncharacterized protein (DUF111 family)</fullName>
    </submittedName>
</protein>
<dbReference type="PANTHER" id="PTHR36566">
    <property type="entry name" value="NICKEL INSERTION PROTEIN-RELATED"/>
    <property type="match status" value="1"/>
</dbReference>
<accession>A0ABT9VN30</accession>
<name>A0ABT9VN30_9BACI</name>